<feature type="domain" description="EAL" evidence="1">
    <location>
        <begin position="1"/>
        <end position="205"/>
    </location>
</feature>
<organism evidence="3 4">
    <name type="scientific">Acetoanaerobium noterae</name>
    <dbReference type="NCBI Taxonomy" id="745369"/>
    <lineage>
        <taxon>Bacteria</taxon>
        <taxon>Bacillati</taxon>
        <taxon>Bacillota</taxon>
        <taxon>Clostridia</taxon>
        <taxon>Peptostreptococcales</taxon>
        <taxon>Filifactoraceae</taxon>
        <taxon>Acetoanaerobium</taxon>
    </lineage>
</organism>
<proteinExistence type="predicted"/>
<protein>
    <submittedName>
        <fullName evidence="3">EAL and modified HD-GYP domain-containing signal transduction protein</fullName>
    </submittedName>
</protein>
<reference evidence="4" key="1">
    <citation type="submission" date="2017-02" db="EMBL/GenBank/DDBJ databases">
        <authorList>
            <person name="Varghese N."/>
            <person name="Submissions S."/>
        </authorList>
    </citation>
    <scope>NUCLEOTIDE SEQUENCE [LARGE SCALE GENOMIC DNA]</scope>
    <source>
        <strain evidence="4">ATCC 35199</strain>
    </source>
</reference>
<dbReference type="SUPFAM" id="SSF109604">
    <property type="entry name" value="HD-domain/PDEase-like"/>
    <property type="match status" value="1"/>
</dbReference>
<feature type="domain" description="HDOD" evidence="2">
    <location>
        <begin position="199"/>
        <end position="385"/>
    </location>
</feature>
<dbReference type="Pfam" id="PF08668">
    <property type="entry name" value="HDOD"/>
    <property type="match status" value="1"/>
</dbReference>
<dbReference type="InterPro" id="IPR052340">
    <property type="entry name" value="RNase_Y/CdgJ"/>
</dbReference>
<evidence type="ECO:0000259" key="2">
    <source>
        <dbReference type="PROSITE" id="PS51833"/>
    </source>
</evidence>
<evidence type="ECO:0000313" key="3">
    <source>
        <dbReference type="EMBL" id="SKB65907.1"/>
    </source>
</evidence>
<dbReference type="InterPro" id="IPR013976">
    <property type="entry name" value="HDOD"/>
</dbReference>
<dbReference type="PROSITE" id="PS51833">
    <property type="entry name" value="HDOD"/>
    <property type="match status" value="1"/>
</dbReference>
<dbReference type="InterPro" id="IPR001633">
    <property type="entry name" value="EAL_dom"/>
</dbReference>
<sequence>MDVFVARQPIFDRNKAVVAYELLYRDSAANFFNSEIGATKATSILLSNSYFNFGIEMLLEDKRAFINFDKVLIKNEVPLLLDKSKIVVEILEDVIPDKNFMTKLKELKNSGYTLALDDFTIDYPYKEIIEIVDIIKVDFMLSSREDIKKIIKKYSNGNKKFLAEKIENVDEFNNAVSLGYDYFQGYFFSKPIMVQGKKIESLEISYIKLTNEINKEEPNYKIIASIIESDLDMSYKLLKIVNSYSLSSKVNSIPHAVSLMGISELRKWASLVLIGELSFGKPTEVLRLSILRSKFAELLAEKSSYKSKKHELALVGLFSMIDVLLQKPLDTIFSQLRISDEVQMAIKLDSKSELFPIYKLVIDYEMGNWEEIDKDIKSLKILRNIPDIYIQAVKTTDDIVKFIKE</sequence>
<dbReference type="Gene3D" id="3.20.20.450">
    <property type="entry name" value="EAL domain"/>
    <property type="match status" value="1"/>
</dbReference>
<dbReference type="AlphaFoldDB" id="A0A1T5D2P4"/>
<dbReference type="Pfam" id="PF00563">
    <property type="entry name" value="EAL"/>
    <property type="match status" value="1"/>
</dbReference>
<keyword evidence="4" id="KW-1185">Reference proteome</keyword>
<dbReference type="InterPro" id="IPR014408">
    <property type="entry name" value="dGMP_Pdiesterase_EAL/HD-GYP"/>
</dbReference>
<dbReference type="RefSeq" id="WP_079590323.1">
    <property type="nucleotide sequence ID" value="NZ_FUYN01000006.1"/>
</dbReference>
<dbReference type="SUPFAM" id="SSF141868">
    <property type="entry name" value="EAL domain-like"/>
    <property type="match status" value="1"/>
</dbReference>
<dbReference type="InterPro" id="IPR035919">
    <property type="entry name" value="EAL_sf"/>
</dbReference>
<dbReference type="PANTHER" id="PTHR33525">
    <property type="match status" value="1"/>
</dbReference>
<dbReference type="EMBL" id="FUYN01000006">
    <property type="protein sequence ID" value="SKB65907.1"/>
    <property type="molecule type" value="Genomic_DNA"/>
</dbReference>
<dbReference type="SMART" id="SM00052">
    <property type="entry name" value="EAL"/>
    <property type="match status" value="1"/>
</dbReference>
<dbReference type="PIRSF" id="PIRSF003180">
    <property type="entry name" value="DiGMPpdiest_YuxH"/>
    <property type="match status" value="1"/>
</dbReference>
<dbReference type="PROSITE" id="PS50883">
    <property type="entry name" value="EAL"/>
    <property type="match status" value="1"/>
</dbReference>
<dbReference type="PANTHER" id="PTHR33525:SF4">
    <property type="entry name" value="CYCLIC DI-GMP PHOSPHODIESTERASE CDGJ"/>
    <property type="match status" value="1"/>
</dbReference>
<evidence type="ECO:0000259" key="1">
    <source>
        <dbReference type="PROSITE" id="PS50883"/>
    </source>
</evidence>
<name>A0A1T5D2P4_9FIRM</name>
<accession>A0A1T5D2P4</accession>
<gene>
    <name evidence="3" type="ORF">SAMN02745120_2570</name>
</gene>
<dbReference type="Proteomes" id="UP000243406">
    <property type="component" value="Unassembled WGS sequence"/>
</dbReference>
<dbReference type="OrthoDB" id="9804751at2"/>
<dbReference type="Gene3D" id="1.10.3210.10">
    <property type="entry name" value="Hypothetical protein af1432"/>
    <property type="match status" value="1"/>
</dbReference>
<evidence type="ECO:0000313" key="4">
    <source>
        <dbReference type="Proteomes" id="UP000243406"/>
    </source>
</evidence>